<sequence>MASPALIVTVSIAILGIIIALIGIIFRAINIRIDGKVGMDKYMEAMTHINKALDAINGTAASIKRIENTVNKLETKIEDKYLTIREHELTCAALRRPDGSQQPG</sequence>
<keyword evidence="2" id="KW-0812">Transmembrane</keyword>
<evidence type="ECO:0000256" key="1">
    <source>
        <dbReference type="SAM" id="Coils"/>
    </source>
</evidence>
<accession>A0A6M3IYW7</accession>
<dbReference type="EMBL" id="MT141464">
    <property type="protein sequence ID" value="QJA62197.1"/>
    <property type="molecule type" value="Genomic_DNA"/>
</dbReference>
<feature type="coiled-coil region" evidence="1">
    <location>
        <begin position="56"/>
        <end position="83"/>
    </location>
</feature>
<proteinExistence type="predicted"/>
<keyword evidence="2" id="KW-1133">Transmembrane helix</keyword>
<dbReference type="EMBL" id="MT141956">
    <property type="protein sequence ID" value="QJA72499.1"/>
    <property type="molecule type" value="Genomic_DNA"/>
</dbReference>
<reference evidence="3" key="1">
    <citation type="submission" date="2020-03" db="EMBL/GenBank/DDBJ databases">
        <title>The deep terrestrial virosphere.</title>
        <authorList>
            <person name="Holmfeldt K."/>
            <person name="Nilsson E."/>
            <person name="Simone D."/>
            <person name="Lopez-Fernandez M."/>
            <person name="Wu X."/>
            <person name="de Brujin I."/>
            <person name="Lundin D."/>
            <person name="Andersson A."/>
            <person name="Bertilsson S."/>
            <person name="Dopson M."/>
        </authorList>
    </citation>
    <scope>NUCLEOTIDE SEQUENCE</scope>
    <source>
        <strain evidence="4">MM415A02743</strain>
        <strain evidence="3">MM415B00814</strain>
    </source>
</reference>
<organism evidence="3">
    <name type="scientific">viral metagenome</name>
    <dbReference type="NCBI Taxonomy" id="1070528"/>
    <lineage>
        <taxon>unclassified sequences</taxon>
        <taxon>metagenomes</taxon>
        <taxon>organismal metagenomes</taxon>
    </lineage>
</organism>
<keyword evidence="1" id="KW-0175">Coiled coil</keyword>
<evidence type="ECO:0000256" key="2">
    <source>
        <dbReference type="SAM" id="Phobius"/>
    </source>
</evidence>
<protein>
    <submittedName>
        <fullName evidence="3">Uncharacterized protein</fullName>
    </submittedName>
</protein>
<dbReference type="AlphaFoldDB" id="A0A6M3IYW7"/>
<evidence type="ECO:0000313" key="3">
    <source>
        <dbReference type="EMBL" id="QJA62197.1"/>
    </source>
</evidence>
<keyword evidence="2" id="KW-0472">Membrane</keyword>
<name>A0A6M3IYW7_9ZZZZ</name>
<evidence type="ECO:0000313" key="4">
    <source>
        <dbReference type="EMBL" id="QJA72499.1"/>
    </source>
</evidence>
<feature type="transmembrane region" description="Helical" evidence="2">
    <location>
        <begin position="6"/>
        <end position="29"/>
    </location>
</feature>
<gene>
    <name evidence="4" type="ORF">MM415A02743_0005</name>
    <name evidence="3" type="ORF">MM415B00814_0016</name>
</gene>